<protein>
    <submittedName>
        <fullName evidence="3">ATP-binding protein</fullName>
    </submittedName>
</protein>
<evidence type="ECO:0000259" key="2">
    <source>
        <dbReference type="Pfam" id="PF13581"/>
    </source>
</evidence>
<evidence type="ECO:0000313" key="3">
    <source>
        <dbReference type="EMBL" id="AWK87418.1"/>
    </source>
</evidence>
<keyword evidence="3" id="KW-0547">Nucleotide-binding</keyword>
<dbReference type="InterPro" id="IPR003594">
    <property type="entry name" value="HATPase_dom"/>
</dbReference>
<dbReference type="EMBL" id="CP029353">
    <property type="protein sequence ID" value="AWK87418.1"/>
    <property type="molecule type" value="Genomic_DNA"/>
</dbReference>
<dbReference type="InterPro" id="IPR050267">
    <property type="entry name" value="Anti-sigma-factor_SerPK"/>
</dbReference>
<sequence length="262" mass="27012">MTPLPPSAPQARSRFASLRGSGLPAGRLQALAGRLGLPPGRDGAAPGAAGVGEPEAPALLVFAVPPEIRDPACWAPPVAAWIEAGDLEDAALADLAGRAAAADLFVSVTTATANTLQVARLVVQALAARRALTEERGGDIEFALHEAVSNAVVHGNLQVQGMKGLTVAALERFSQDLADRLAEPALARRRVEIGLRIAGETLWIDVADEGEGFLPAAPDAPAPPGRVAGCESSGRGLDLIGSVARSLRLLDGGRRIRMEFAL</sequence>
<keyword evidence="3" id="KW-0067">ATP-binding</keyword>
<dbReference type="Gene3D" id="3.30.565.10">
    <property type="entry name" value="Histidine kinase-like ATPase, C-terminal domain"/>
    <property type="match status" value="1"/>
</dbReference>
<keyword evidence="1" id="KW-0723">Serine/threonine-protein kinase</keyword>
<feature type="domain" description="Histidine kinase/HSP90-like ATPase" evidence="2">
    <location>
        <begin position="110"/>
        <end position="259"/>
    </location>
</feature>
<dbReference type="KEGG" id="azz:DEW08_15380"/>
<dbReference type="PANTHER" id="PTHR35526:SF3">
    <property type="entry name" value="ANTI-SIGMA-F FACTOR RSBW"/>
    <property type="match status" value="1"/>
</dbReference>
<accession>A0A2S2CSG6</accession>
<name>A0A2S2CSG6_9PROT</name>
<keyword evidence="4" id="KW-1185">Reference proteome</keyword>
<keyword evidence="1" id="KW-0808">Transferase</keyword>
<proteinExistence type="predicted"/>
<evidence type="ECO:0000313" key="4">
    <source>
        <dbReference type="Proteomes" id="UP000245629"/>
    </source>
</evidence>
<reference evidence="4" key="1">
    <citation type="submission" date="2018-05" db="EMBL/GenBank/DDBJ databases">
        <title>Azospirillum thermophila sp. nov., a novel isolated from hot spring.</title>
        <authorList>
            <person name="Zhao Z."/>
        </authorList>
    </citation>
    <scope>NUCLEOTIDE SEQUENCE [LARGE SCALE GENOMIC DNA]</scope>
    <source>
        <strain evidence="4">CFH 70021</strain>
    </source>
</reference>
<dbReference type="Proteomes" id="UP000245629">
    <property type="component" value="Chromosome 2"/>
</dbReference>
<keyword evidence="1" id="KW-0418">Kinase</keyword>
<gene>
    <name evidence="3" type="ORF">DEW08_15380</name>
</gene>
<organism evidence="3 4">
    <name type="scientific">Azospirillum thermophilum</name>
    <dbReference type="NCBI Taxonomy" id="2202148"/>
    <lineage>
        <taxon>Bacteria</taxon>
        <taxon>Pseudomonadati</taxon>
        <taxon>Pseudomonadota</taxon>
        <taxon>Alphaproteobacteria</taxon>
        <taxon>Rhodospirillales</taxon>
        <taxon>Azospirillaceae</taxon>
        <taxon>Azospirillum</taxon>
    </lineage>
</organism>
<dbReference type="GO" id="GO:0004674">
    <property type="term" value="F:protein serine/threonine kinase activity"/>
    <property type="evidence" value="ECO:0007669"/>
    <property type="project" value="UniProtKB-KW"/>
</dbReference>
<dbReference type="AlphaFoldDB" id="A0A2S2CSG6"/>
<evidence type="ECO:0000256" key="1">
    <source>
        <dbReference type="ARBA" id="ARBA00022527"/>
    </source>
</evidence>
<dbReference type="OrthoDB" id="7359845at2"/>
<dbReference type="PANTHER" id="PTHR35526">
    <property type="entry name" value="ANTI-SIGMA-F FACTOR RSBW-RELATED"/>
    <property type="match status" value="1"/>
</dbReference>
<dbReference type="GO" id="GO:0005524">
    <property type="term" value="F:ATP binding"/>
    <property type="evidence" value="ECO:0007669"/>
    <property type="project" value="UniProtKB-KW"/>
</dbReference>
<dbReference type="Pfam" id="PF13581">
    <property type="entry name" value="HATPase_c_2"/>
    <property type="match status" value="1"/>
</dbReference>
<dbReference type="InterPro" id="IPR036890">
    <property type="entry name" value="HATPase_C_sf"/>
</dbReference>